<gene>
    <name evidence="2" type="ORF">GCM10010191_43440</name>
</gene>
<evidence type="ECO:0008006" key="4">
    <source>
        <dbReference type="Google" id="ProtNLM"/>
    </source>
</evidence>
<name>A0ABN3JBL9_9ACTN</name>
<accession>A0ABN3JBL9</accession>
<organism evidence="2 3">
    <name type="scientific">Actinomadura vinacea</name>
    <dbReference type="NCBI Taxonomy" id="115336"/>
    <lineage>
        <taxon>Bacteria</taxon>
        <taxon>Bacillati</taxon>
        <taxon>Actinomycetota</taxon>
        <taxon>Actinomycetes</taxon>
        <taxon>Streptosporangiales</taxon>
        <taxon>Thermomonosporaceae</taxon>
        <taxon>Actinomadura</taxon>
    </lineage>
</organism>
<dbReference type="Proteomes" id="UP001501231">
    <property type="component" value="Unassembled WGS sequence"/>
</dbReference>
<reference evidence="2 3" key="1">
    <citation type="journal article" date="2019" name="Int. J. Syst. Evol. Microbiol.">
        <title>The Global Catalogue of Microorganisms (GCM) 10K type strain sequencing project: providing services to taxonomists for standard genome sequencing and annotation.</title>
        <authorList>
            <consortium name="The Broad Institute Genomics Platform"/>
            <consortium name="The Broad Institute Genome Sequencing Center for Infectious Disease"/>
            <person name="Wu L."/>
            <person name="Ma J."/>
        </authorList>
    </citation>
    <scope>NUCLEOTIDE SEQUENCE [LARGE SCALE GENOMIC DNA]</scope>
    <source>
        <strain evidence="2 3">JCM 3325</strain>
    </source>
</reference>
<protein>
    <recommendedName>
        <fullName evidence="4">Repetin</fullName>
    </recommendedName>
</protein>
<evidence type="ECO:0000313" key="3">
    <source>
        <dbReference type="Proteomes" id="UP001501231"/>
    </source>
</evidence>
<keyword evidence="3" id="KW-1185">Reference proteome</keyword>
<sequence>MPITKPVTLAAAVAVAATTVAAVAAGTTAAEAAPKTARVTGTADVRLTYWPDKDVRTFSFDAVSAPFTQPKNGAPDGLPTDARGTVKVSHWVADENVTVRFTAEVDCLATSPGNAALTAVVKEADGPVADWVGKRLGFSVQRDRVGFSWSVVNGVQNDKGEWEEAKTGTCMAPAAFAPATRGGYKIRHAELQPFPQK</sequence>
<comment type="caution">
    <text evidence="2">The sequence shown here is derived from an EMBL/GenBank/DDBJ whole genome shotgun (WGS) entry which is preliminary data.</text>
</comment>
<dbReference type="RefSeq" id="WP_344591120.1">
    <property type="nucleotide sequence ID" value="NZ_BAAARW010000016.1"/>
</dbReference>
<evidence type="ECO:0000256" key="1">
    <source>
        <dbReference type="SAM" id="SignalP"/>
    </source>
</evidence>
<proteinExistence type="predicted"/>
<dbReference type="EMBL" id="BAAARW010000016">
    <property type="protein sequence ID" value="GAA2426246.1"/>
    <property type="molecule type" value="Genomic_DNA"/>
</dbReference>
<evidence type="ECO:0000313" key="2">
    <source>
        <dbReference type="EMBL" id="GAA2426246.1"/>
    </source>
</evidence>
<feature type="chain" id="PRO_5047278562" description="Repetin" evidence="1">
    <location>
        <begin position="25"/>
        <end position="197"/>
    </location>
</feature>
<keyword evidence="1" id="KW-0732">Signal</keyword>
<feature type="signal peptide" evidence="1">
    <location>
        <begin position="1"/>
        <end position="24"/>
    </location>
</feature>